<dbReference type="EMBL" id="DRND01000130">
    <property type="protein sequence ID" value="HFC46542.1"/>
    <property type="molecule type" value="Genomic_DNA"/>
</dbReference>
<evidence type="ECO:0000256" key="6">
    <source>
        <dbReference type="SAM" id="Phobius"/>
    </source>
</evidence>
<dbReference type="GO" id="GO:0015628">
    <property type="term" value="P:protein secretion by the type II secretion system"/>
    <property type="evidence" value="ECO:0007669"/>
    <property type="project" value="InterPro"/>
</dbReference>
<dbReference type="Pfam" id="PF07963">
    <property type="entry name" value="N_methyl"/>
    <property type="match status" value="1"/>
</dbReference>
<comment type="subcellular location">
    <subcellularLocation>
        <location evidence="1">Membrane</location>
        <topology evidence="1">Single-pass membrane protein</topology>
    </subcellularLocation>
</comment>
<dbReference type="InterPro" id="IPR012902">
    <property type="entry name" value="N_methyl_site"/>
</dbReference>
<dbReference type="PRINTS" id="PR00885">
    <property type="entry name" value="BCTERIALGSPH"/>
</dbReference>
<keyword evidence="3 6" id="KW-0812">Transmembrane</keyword>
<evidence type="ECO:0000256" key="5">
    <source>
        <dbReference type="ARBA" id="ARBA00023136"/>
    </source>
</evidence>
<organism evidence="7">
    <name type="scientific">Dissulfuribacter thermophilus</name>
    <dbReference type="NCBI Taxonomy" id="1156395"/>
    <lineage>
        <taxon>Bacteria</taxon>
        <taxon>Pseudomonadati</taxon>
        <taxon>Thermodesulfobacteriota</taxon>
        <taxon>Dissulfuribacteria</taxon>
        <taxon>Dissulfuribacterales</taxon>
        <taxon>Dissulfuribacteraceae</taxon>
        <taxon>Dissulfuribacter</taxon>
    </lineage>
</organism>
<dbReference type="InterPro" id="IPR002416">
    <property type="entry name" value="T2SS_protein-GspH"/>
</dbReference>
<proteinExistence type="predicted"/>
<dbReference type="SUPFAM" id="SSF54523">
    <property type="entry name" value="Pili subunits"/>
    <property type="match status" value="1"/>
</dbReference>
<feature type="non-terminal residue" evidence="7">
    <location>
        <position position="85"/>
    </location>
</feature>
<accession>A0A7V2WSG6</accession>
<reference evidence="7" key="1">
    <citation type="journal article" date="2020" name="mSystems">
        <title>Genome- and Community-Level Interaction Insights into Carbon Utilization and Element Cycling Functions of Hydrothermarchaeota in Hydrothermal Sediment.</title>
        <authorList>
            <person name="Zhou Z."/>
            <person name="Liu Y."/>
            <person name="Xu W."/>
            <person name="Pan J."/>
            <person name="Luo Z.H."/>
            <person name="Li M."/>
        </authorList>
    </citation>
    <scope>NUCLEOTIDE SEQUENCE [LARGE SCALE GENOMIC DNA]</scope>
    <source>
        <strain evidence="7">HyVt-503</strain>
    </source>
</reference>
<keyword evidence="5 6" id="KW-0472">Membrane</keyword>
<dbReference type="GO" id="GO:0015627">
    <property type="term" value="C:type II protein secretion system complex"/>
    <property type="evidence" value="ECO:0007669"/>
    <property type="project" value="InterPro"/>
</dbReference>
<dbReference type="GO" id="GO:0016020">
    <property type="term" value="C:membrane"/>
    <property type="evidence" value="ECO:0007669"/>
    <property type="project" value="UniProtKB-SubCell"/>
</dbReference>
<protein>
    <submittedName>
        <fullName evidence="7">Type II secretion system protein</fullName>
    </submittedName>
</protein>
<name>A0A7V2WSG6_9BACT</name>
<gene>
    <name evidence="7" type="ORF">ENJ63_01525</name>
</gene>
<dbReference type="PROSITE" id="PS00409">
    <property type="entry name" value="PROKAR_NTER_METHYL"/>
    <property type="match status" value="1"/>
</dbReference>
<dbReference type="Proteomes" id="UP000885797">
    <property type="component" value="Unassembled WGS sequence"/>
</dbReference>
<keyword evidence="2" id="KW-0488">Methylation</keyword>
<dbReference type="InterPro" id="IPR045584">
    <property type="entry name" value="Pilin-like"/>
</dbReference>
<evidence type="ECO:0000256" key="3">
    <source>
        <dbReference type="ARBA" id="ARBA00022692"/>
    </source>
</evidence>
<feature type="transmembrane region" description="Helical" evidence="6">
    <location>
        <begin position="20"/>
        <end position="38"/>
    </location>
</feature>
<dbReference type="AlphaFoldDB" id="A0A7V2WSG6"/>
<comment type="caution">
    <text evidence="7">The sequence shown here is derived from an EMBL/GenBank/DDBJ whole genome shotgun (WGS) entry which is preliminary data.</text>
</comment>
<evidence type="ECO:0000256" key="1">
    <source>
        <dbReference type="ARBA" id="ARBA00004167"/>
    </source>
</evidence>
<keyword evidence="4 6" id="KW-1133">Transmembrane helix</keyword>
<dbReference type="NCBIfam" id="TIGR02532">
    <property type="entry name" value="IV_pilin_GFxxxE"/>
    <property type="match status" value="1"/>
</dbReference>
<evidence type="ECO:0000256" key="4">
    <source>
        <dbReference type="ARBA" id="ARBA00022989"/>
    </source>
</evidence>
<evidence type="ECO:0000256" key="2">
    <source>
        <dbReference type="ARBA" id="ARBA00022481"/>
    </source>
</evidence>
<evidence type="ECO:0000313" key="7">
    <source>
        <dbReference type="EMBL" id="HFC46542.1"/>
    </source>
</evidence>
<sequence>MGRLRETQMNSKKGFTLLELIMVIVLLSILSLGVAMLWPKGMKEEADHVHIIHALRLTQHIAMTRPYDNAHPWGFVVGPGGSSYS</sequence>